<sequence length="342" mass="38733">MKKNFILTIISLSFSIATLSGCSTPSNSSNSINYIISGNKYAEKGDFAKSAEQYKLALKQEPDSNTAKRNLGLVLVKISKYKEAVALLNDVAPNYPKDSELYYFLGEANRGIGFEKESIKAYQYALNLNPNDLRTIKSLSWVYLKIGNYDQAENLIKKSYDKNPLDLQLMLIMTSIDVKKERFTKAIKEMQEFEKSEYKIVSRDQTTAETEKILLLNVLGNAYAGINDCNKAQKIFDIVLKSRPFLAPTLTDSAKCDLKTNNTIQARGKLEKAYSSEPDYPETLFLLGKIYTNHDPKKAAFYYKKFIEISSDDKNFEMESKQAQASLEQLQAKNFDSSKKSD</sequence>
<evidence type="ECO:0000256" key="2">
    <source>
        <dbReference type="SAM" id="SignalP"/>
    </source>
</evidence>
<dbReference type="AlphaFoldDB" id="A0A6N6VUD8"/>
<organism evidence="3 4">
    <name type="scientific">Silvanigrella paludirubra</name>
    <dbReference type="NCBI Taxonomy" id="2499159"/>
    <lineage>
        <taxon>Bacteria</taxon>
        <taxon>Pseudomonadati</taxon>
        <taxon>Bdellovibrionota</taxon>
        <taxon>Oligoflexia</taxon>
        <taxon>Silvanigrellales</taxon>
        <taxon>Silvanigrellaceae</taxon>
        <taxon>Silvanigrella</taxon>
    </lineage>
</organism>
<protein>
    <submittedName>
        <fullName evidence="3">Tetratricopeptide repeat protein</fullName>
    </submittedName>
</protein>
<dbReference type="PROSITE" id="PS50005">
    <property type="entry name" value="TPR"/>
    <property type="match status" value="3"/>
</dbReference>
<comment type="caution">
    <text evidence="3">The sequence shown here is derived from an EMBL/GenBank/DDBJ whole genome shotgun (WGS) entry which is preliminary data.</text>
</comment>
<dbReference type="InterPro" id="IPR011990">
    <property type="entry name" value="TPR-like_helical_dom_sf"/>
</dbReference>
<feature type="chain" id="PRO_5026781521" evidence="2">
    <location>
        <begin position="20"/>
        <end position="342"/>
    </location>
</feature>
<dbReference type="EMBL" id="WFLM01000002">
    <property type="protein sequence ID" value="KAB8039940.1"/>
    <property type="molecule type" value="Genomic_DNA"/>
</dbReference>
<feature type="repeat" description="TPR" evidence="1">
    <location>
        <begin position="99"/>
        <end position="132"/>
    </location>
</feature>
<dbReference type="OrthoDB" id="5290951at2"/>
<dbReference type="GO" id="GO:0019894">
    <property type="term" value="F:kinesin binding"/>
    <property type="evidence" value="ECO:0007669"/>
    <property type="project" value="TreeGrafter"/>
</dbReference>
<name>A0A6N6VUD8_9BACT</name>
<proteinExistence type="predicted"/>
<evidence type="ECO:0000256" key="1">
    <source>
        <dbReference type="PROSITE-ProRule" id="PRU00339"/>
    </source>
</evidence>
<feature type="repeat" description="TPR" evidence="1">
    <location>
        <begin position="31"/>
        <end position="64"/>
    </location>
</feature>
<keyword evidence="2" id="KW-0732">Signal</keyword>
<dbReference type="InterPro" id="IPR019734">
    <property type="entry name" value="TPR_rpt"/>
</dbReference>
<dbReference type="SMART" id="SM00028">
    <property type="entry name" value="TPR"/>
    <property type="match status" value="6"/>
</dbReference>
<dbReference type="Pfam" id="PF13432">
    <property type="entry name" value="TPR_16"/>
    <property type="match status" value="1"/>
</dbReference>
<dbReference type="Proteomes" id="UP000437748">
    <property type="component" value="Unassembled WGS sequence"/>
</dbReference>
<dbReference type="PANTHER" id="PTHR44117:SF1">
    <property type="entry name" value="INTRAFLAGELLAR TRANSPORT PROTEIN 88 HOMOLOG"/>
    <property type="match status" value="1"/>
</dbReference>
<dbReference type="PROSITE" id="PS51257">
    <property type="entry name" value="PROKAR_LIPOPROTEIN"/>
    <property type="match status" value="1"/>
</dbReference>
<dbReference type="PANTHER" id="PTHR44117">
    <property type="entry name" value="INTRAFLAGELLAR TRANSPORT PROTEIN 88 HOMOLOG"/>
    <property type="match status" value="1"/>
</dbReference>
<gene>
    <name evidence="3" type="ORF">GCL60_06675</name>
</gene>
<dbReference type="GO" id="GO:0005814">
    <property type="term" value="C:centriole"/>
    <property type="evidence" value="ECO:0007669"/>
    <property type="project" value="TreeGrafter"/>
</dbReference>
<reference evidence="3 4" key="1">
    <citation type="submission" date="2019-10" db="EMBL/GenBank/DDBJ databases">
        <title>New species of Slilvanegrellaceae.</title>
        <authorList>
            <person name="Pitt A."/>
            <person name="Hahn M.W."/>
        </authorList>
    </citation>
    <scope>NUCLEOTIDE SEQUENCE [LARGE SCALE GENOMIC DNA]</scope>
    <source>
        <strain evidence="3 4">SP-Ram-0.45-NSY-1</strain>
    </source>
</reference>
<dbReference type="SUPFAM" id="SSF48452">
    <property type="entry name" value="TPR-like"/>
    <property type="match status" value="2"/>
</dbReference>
<feature type="repeat" description="TPR" evidence="1">
    <location>
        <begin position="133"/>
        <end position="166"/>
    </location>
</feature>
<dbReference type="RefSeq" id="WP_153419585.1">
    <property type="nucleotide sequence ID" value="NZ_WFLM01000002.1"/>
</dbReference>
<accession>A0A6N6VUD8</accession>
<dbReference type="Gene3D" id="1.25.40.10">
    <property type="entry name" value="Tetratricopeptide repeat domain"/>
    <property type="match status" value="2"/>
</dbReference>
<keyword evidence="4" id="KW-1185">Reference proteome</keyword>
<feature type="signal peptide" evidence="2">
    <location>
        <begin position="1"/>
        <end position="19"/>
    </location>
</feature>
<evidence type="ECO:0000313" key="4">
    <source>
        <dbReference type="Proteomes" id="UP000437748"/>
    </source>
</evidence>
<keyword evidence="1" id="KW-0802">TPR repeat</keyword>
<evidence type="ECO:0000313" key="3">
    <source>
        <dbReference type="EMBL" id="KAB8039940.1"/>
    </source>
</evidence>